<gene>
    <name evidence="1" type="ORF">METZ01_LOCUS161425</name>
</gene>
<name>A0A382B4X5_9ZZZZ</name>
<proteinExistence type="predicted"/>
<reference evidence="1" key="1">
    <citation type="submission" date="2018-05" db="EMBL/GenBank/DDBJ databases">
        <authorList>
            <person name="Lanie J.A."/>
            <person name="Ng W.-L."/>
            <person name="Kazmierczak K.M."/>
            <person name="Andrzejewski T.M."/>
            <person name="Davidsen T.M."/>
            <person name="Wayne K.J."/>
            <person name="Tettelin H."/>
            <person name="Glass J.I."/>
            <person name="Rusch D."/>
            <person name="Podicherti R."/>
            <person name="Tsui H.-C.T."/>
            <person name="Winkler M.E."/>
        </authorList>
    </citation>
    <scope>NUCLEOTIDE SEQUENCE</scope>
</reference>
<evidence type="ECO:0000313" key="1">
    <source>
        <dbReference type="EMBL" id="SVB08571.1"/>
    </source>
</evidence>
<dbReference type="EMBL" id="UINC01028129">
    <property type="protein sequence ID" value="SVB08571.1"/>
    <property type="molecule type" value="Genomic_DNA"/>
</dbReference>
<protein>
    <submittedName>
        <fullName evidence="1">Uncharacterized protein</fullName>
    </submittedName>
</protein>
<sequence length="262" mass="30204">MSSKQVKGVNMKFETTVKDILNVTHLVSEKHGFVSSKKSKEEGLPSTSSIVKEIIRYPDKAVSYQIDEMAHEKPFPQIVEDVYEWMLTLGTAPNPYLSKMFAIAYKQKVIGDFLSHYTIVPPSFTYEDKRDCKYSFGVLVSAISAYHREKQREVVLKEKADEAQSLHGTSEHFGNEKERLDLTNLKLIEVRHKKETFESQTEYFINTFKHGNNVITVFKNESLGNVGDEYDFKGTVIRHTEYQGVKQTVMNRLKIAQHREVK</sequence>
<dbReference type="AlphaFoldDB" id="A0A382B4X5"/>
<accession>A0A382B4X5</accession>
<organism evidence="1">
    <name type="scientific">marine metagenome</name>
    <dbReference type="NCBI Taxonomy" id="408172"/>
    <lineage>
        <taxon>unclassified sequences</taxon>
        <taxon>metagenomes</taxon>
        <taxon>ecological metagenomes</taxon>
    </lineage>
</organism>